<sequence>MKNYKPIAILCFFFIFGSCQDQDSRPLKTYSLFVGTYTDNGSEGIYKYTFDSGTGALTDKTLAASLKTPSFLKISSNKKKPLCSRGD</sequence>
<dbReference type="InterPro" id="IPR019405">
    <property type="entry name" value="Lactonase_7-beta_prop"/>
</dbReference>
<dbReference type="Pfam" id="PF10282">
    <property type="entry name" value="Lactonase"/>
    <property type="match status" value="1"/>
</dbReference>
<evidence type="ECO:0008006" key="2">
    <source>
        <dbReference type="Google" id="ProtNLM"/>
    </source>
</evidence>
<evidence type="ECO:0000313" key="1">
    <source>
        <dbReference type="EMBL" id="VAW13411.1"/>
    </source>
</evidence>
<protein>
    <recommendedName>
        <fullName evidence="2">6-phosphogluconolactonase</fullName>
    </recommendedName>
</protein>
<dbReference type="InterPro" id="IPR015943">
    <property type="entry name" value="WD40/YVTN_repeat-like_dom_sf"/>
</dbReference>
<gene>
    <name evidence="1" type="ORF">MNBD_BACTEROID03-324</name>
</gene>
<proteinExistence type="predicted"/>
<dbReference type="AlphaFoldDB" id="A0A3B0T3S5"/>
<organism evidence="1">
    <name type="scientific">hydrothermal vent metagenome</name>
    <dbReference type="NCBI Taxonomy" id="652676"/>
    <lineage>
        <taxon>unclassified sequences</taxon>
        <taxon>metagenomes</taxon>
        <taxon>ecological metagenomes</taxon>
    </lineage>
</organism>
<name>A0A3B0T3S5_9ZZZZ</name>
<dbReference type="EMBL" id="UOEL01000102">
    <property type="protein sequence ID" value="VAW13411.1"/>
    <property type="molecule type" value="Genomic_DNA"/>
</dbReference>
<accession>A0A3B0T3S5</accession>
<dbReference type="Gene3D" id="2.130.10.10">
    <property type="entry name" value="YVTN repeat-like/Quinoprotein amine dehydrogenase"/>
    <property type="match status" value="1"/>
</dbReference>
<dbReference type="PROSITE" id="PS51257">
    <property type="entry name" value="PROKAR_LIPOPROTEIN"/>
    <property type="match status" value="1"/>
</dbReference>
<reference evidence="1" key="1">
    <citation type="submission" date="2018-06" db="EMBL/GenBank/DDBJ databases">
        <authorList>
            <person name="Zhirakovskaya E."/>
        </authorList>
    </citation>
    <scope>NUCLEOTIDE SEQUENCE</scope>
</reference>